<reference evidence="2" key="2">
    <citation type="submission" date="2022-01" db="EMBL/GenBank/DDBJ databases">
        <authorList>
            <person name="Yamashiro T."/>
            <person name="Shiraishi A."/>
            <person name="Satake H."/>
            <person name="Nakayama K."/>
        </authorList>
    </citation>
    <scope>NUCLEOTIDE SEQUENCE</scope>
</reference>
<protein>
    <recommendedName>
        <fullName evidence="4">AMP-dependent synthetase/ligase domain-containing protein</fullName>
    </recommendedName>
</protein>
<dbReference type="EMBL" id="BQNB010010101">
    <property type="protein sequence ID" value="GJS72751.1"/>
    <property type="molecule type" value="Genomic_DNA"/>
</dbReference>
<dbReference type="Proteomes" id="UP001151760">
    <property type="component" value="Unassembled WGS sequence"/>
</dbReference>
<name>A0ABQ4Y6D9_9ASTR</name>
<keyword evidence="3" id="KW-1185">Reference proteome</keyword>
<reference evidence="2" key="1">
    <citation type="journal article" date="2022" name="Int. J. Mol. Sci.">
        <title>Draft Genome of Tanacetum Coccineum: Genomic Comparison of Closely Related Tanacetum-Family Plants.</title>
        <authorList>
            <person name="Yamashiro T."/>
            <person name="Shiraishi A."/>
            <person name="Nakayama K."/>
            <person name="Satake H."/>
        </authorList>
    </citation>
    <scope>NUCLEOTIDE SEQUENCE</scope>
</reference>
<dbReference type="SUPFAM" id="SSF56801">
    <property type="entry name" value="Acetyl-CoA synthetase-like"/>
    <property type="match status" value="1"/>
</dbReference>
<keyword evidence="1" id="KW-0436">Ligase</keyword>
<evidence type="ECO:0000313" key="2">
    <source>
        <dbReference type="EMBL" id="GJS72751.1"/>
    </source>
</evidence>
<organism evidence="2 3">
    <name type="scientific">Tanacetum coccineum</name>
    <dbReference type="NCBI Taxonomy" id="301880"/>
    <lineage>
        <taxon>Eukaryota</taxon>
        <taxon>Viridiplantae</taxon>
        <taxon>Streptophyta</taxon>
        <taxon>Embryophyta</taxon>
        <taxon>Tracheophyta</taxon>
        <taxon>Spermatophyta</taxon>
        <taxon>Magnoliopsida</taxon>
        <taxon>eudicotyledons</taxon>
        <taxon>Gunneridae</taxon>
        <taxon>Pentapetalae</taxon>
        <taxon>asterids</taxon>
        <taxon>campanulids</taxon>
        <taxon>Asterales</taxon>
        <taxon>Asteraceae</taxon>
        <taxon>Asteroideae</taxon>
        <taxon>Anthemideae</taxon>
        <taxon>Anthemidinae</taxon>
        <taxon>Tanacetum</taxon>
    </lineage>
</organism>
<comment type="caution">
    <text evidence="2">The sequence shown here is derived from an EMBL/GenBank/DDBJ whole genome shotgun (WGS) entry which is preliminary data.</text>
</comment>
<evidence type="ECO:0000256" key="1">
    <source>
        <dbReference type="ARBA" id="ARBA00022598"/>
    </source>
</evidence>
<accession>A0ABQ4Y6D9</accession>
<dbReference type="PANTHER" id="PTHR24096">
    <property type="entry name" value="LONG-CHAIN-FATTY-ACID--COA LIGASE"/>
    <property type="match status" value="1"/>
</dbReference>
<evidence type="ECO:0000313" key="3">
    <source>
        <dbReference type="Proteomes" id="UP001151760"/>
    </source>
</evidence>
<dbReference type="PANTHER" id="PTHR24096:SF417">
    <property type="entry name" value="AMP-DEPENDENT SYNTHETASE_LIGASE"/>
    <property type="match status" value="1"/>
</dbReference>
<sequence>MDKQGWLHTDDLGYFDEGRIYVVDRLKELIKYKVRPSSSGGTIIAATDLVKERGVDNQHFKLHNNIIGSSTKGRKERSDSDRGKFGDLIQEMLESLLSR</sequence>
<dbReference type="Gene3D" id="3.40.50.12780">
    <property type="entry name" value="N-terminal domain of ligase-like"/>
    <property type="match status" value="1"/>
</dbReference>
<proteinExistence type="predicted"/>
<dbReference type="InterPro" id="IPR042099">
    <property type="entry name" value="ANL_N_sf"/>
</dbReference>
<evidence type="ECO:0008006" key="4">
    <source>
        <dbReference type="Google" id="ProtNLM"/>
    </source>
</evidence>
<gene>
    <name evidence="2" type="ORF">Tco_0705592</name>
</gene>